<evidence type="ECO:0000256" key="1">
    <source>
        <dbReference type="ARBA" id="ARBA00018672"/>
    </source>
</evidence>
<dbReference type="Gene3D" id="3.40.50.2300">
    <property type="match status" value="1"/>
</dbReference>
<feature type="modified residue" description="4-aspartylphosphate" evidence="3">
    <location>
        <position position="57"/>
    </location>
</feature>
<keyword evidence="6" id="KW-0238">DNA-binding</keyword>
<dbReference type="PANTHER" id="PTHR37299">
    <property type="entry name" value="TRANSCRIPTIONAL REGULATOR-RELATED"/>
    <property type="match status" value="1"/>
</dbReference>
<dbReference type="InterPro" id="IPR046947">
    <property type="entry name" value="LytR-like"/>
</dbReference>
<feature type="domain" description="HTH LytTR-type" evidence="5">
    <location>
        <begin position="130"/>
        <end position="228"/>
    </location>
</feature>
<feature type="domain" description="Response regulatory" evidence="4">
    <location>
        <begin position="3"/>
        <end position="120"/>
    </location>
</feature>
<keyword evidence="7" id="KW-1185">Reference proteome</keyword>
<evidence type="ECO:0000259" key="5">
    <source>
        <dbReference type="PROSITE" id="PS50930"/>
    </source>
</evidence>
<protein>
    <recommendedName>
        <fullName evidence="1">Stage 0 sporulation protein A homolog</fullName>
    </recommendedName>
</protein>
<dbReference type="Pfam" id="PF04397">
    <property type="entry name" value="LytTR"/>
    <property type="match status" value="1"/>
</dbReference>
<gene>
    <name evidence="6" type="ORF">CHF27_010595</name>
</gene>
<dbReference type="AlphaFoldDB" id="A0A371IR36"/>
<comment type="caution">
    <text evidence="6">The sequence shown here is derived from an EMBL/GenBank/DDBJ whole genome shotgun (WGS) entry which is preliminary data.</text>
</comment>
<dbReference type="PANTHER" id="PTHR37299:SF1">
    <property type="entry name" value="STAGE 0 SPORULATION PROTEIN A HOMOLOG"/>
    <property type="match status" value="1"/>
</dbReference>
<sequence length="235" mass="27612">MLSIVICDDDTTHIDILKKYLIEILEDLNMNHKLLEFKSGEELLENYPKKIDILFLDIQMKDLTGMDVARKIRKFDTKVEIIFTTAVSEYIHEGYEVRAYRYLLKPIKYKNLERHVKLCIRDLLSKNSTISIQSNHDTIVLSVDEILYAEVEKKNVTIHTENRDYIIEISMKKVEEKLLNHNFFRCHKSYLVNLKKINSIKDKIAVIKGNEIPVSRYKIKELKIQLANILGDVLC</sequence>
<dbReference type="PROSITE" id="PS50110">
    <property type="entry name" value="RESPONSE_REGULATORY"/>
    <property type="match status" value="1"/>
</dbReference>
<dbReference type="EMBL" id="NOJZ02000022">
    <property type="protein sequence ID" value="RDY22945.1"/>
    <property type="molecule type" value="Genomic_DNA"/>
</dbReference>
<dbReference type="InterPro" id="IPR001789">
    <property type="entry name" value="Sig_transdc_resp-reg_receiver"/>
</dbReference>
<evidence type="ECO:0000259" key="4">
    <source>
        <dbReference type="PROSITE" id="PS50110"/>
    </source>
</evidence>
<proteinExistence type="predicted"/>
<dbReference type="InterPro" id="IPR007492">
    <property type="entry name" value="LytTR_DNA-bd_dom"/>
</dbReference>
<dbReference type="RefSeq" id="WP_095405827.1">
    <property type="nucleotide sequence ID" value="NZ_NOJZ02000022.1"/>
</dbReference>
<evidence type="ECO:0000313" key="6">
    <source>
        <dbReference type="EMBL" id="RDY22945.1"/>
    </source>
</evidence>
<evidence type="ECO:0000313" key="7">
    <source>
        <dbReference type="Proteomes" id="UP000243494"/>
    </source>
</evidence>
<evidence type="ECO:0000256" key="2">
    <source>
        <dbReference type="ARBA" id="ARBA00024867"/>
    </source>
</evidence>
<dbReference type="Pfam" id="PF00072">
    <property type="entry name" value="Response_reg"/>
    <property type="match status" value="1"/>
</dbReference>
<name>A0A371IR36_9FIRM</name>
<dbReference type="Gene3D" id="2.40.50.1020">
    <property type="entry name" value="LytTr DNA-binding domain"/>
    <property type="match status" value="1"/>
</dbReference>
<dbReference type="SUPFAM" id="SSF52172">
    <property type="entry name" value="CheY-like"/>
    <property type="match status" value="1"/>
</dbReference>
<dbReference type="SMART" id="SM00850">
    <property type="entry name" value="LytTR"/>
    <property type="match status" value="1"/>
</dbReference>
<keyword evidence="3" id="KW-0597">Phosphoprotein</keyword>
<comment type="function">
    <text evidence="2">May play the central regulatory role in sporulation. It may be an element of the effector pathway responsible for the activation of sporulation genes in response to nutritional stress. Spo0A may act in concert with spo0H (a sigma factor) to control the expression of some genes that are critical to the sporulation process.</text>
</comment>
<dbReference type="PROSITE" id="PS50930">
    <property type="entry name" value="HTH_LYTTR"/>
    <property type="match status" value="1"/>
</dbReference>
<evidence type="ECO:0000256" key="3">
    <source>
        <dbReference type="PROSITE-ProRule" id="PRU00169"/>
    </source>
</evidence>
<dbReference type="GO" id="GO:0000156">
    <property type="term" value="F:phosphorelay response regulator activity"/>
    <property type="evidence" value="ECO:0007669"/>
    <property type="project" value="InterPro"/>
</dbReference>
<dbReference type="OrthoDB" id="1756867at2"/>
<dbReference type="SMART" id="SM00448">
    <property type="entry name" value="REC"/>
    <property type="match status" value="1"/>
</dbReference>
<dbReference type="GO" id="GO:0003677">
    <property type="term" value="F:DNA binding"/>
    <property type="evidence" value="ECO:0007669"/>
    <property type="project" value="UniProtKB-KW"/>
</dbReference>
<accession>A0A371IR36</accession>
<dbReference type="Proteomes" id="UP000243494">
    <property type="component" value="Unassembled WGS sequence"/>
</dbReference>
<reference evidence="6 7" key="1">
    <citation type="journal article" date="2017" name="Genome Announc.">
        <title>Draft Genome Sequence of Romboutsia maritimum sp. nov. Strain CCRI-22766(T), Isolated from Coastal Estuarine Mud.</title>
        <authorList>
            <person name="Maheux A.F."/>
            <person name="Boudreau D.K."/>
            <person name="Berube E."/>
            <person name="Boissinot M."/>
            <person name="Raymond F."/>
            <person name="Brodeur S."/>
            <person name="Corbeil J."/>
            <person name="Brightwell G."/>
            <person name="Broda D."/>
            <person name="Omar R.F."/>
            <person name="Bergeron M.G."/>
        </authorList>
    </citation>
    <scope>NUCLEOTIDE SEQUENCE [LARGE SCALE GENOMIC DNA]</scope>
    <source>
        <strain evidence="6 7">CCRI-22766</strain>
    </source>
</reference>
<dbReference type="InterPro" id="IPR011006">
    <property type="entry name" value="CheY-like_superfamily"/>
</dbReference>
<organism evidence="6 7">
    <name type="scientific">Romboutsia maritimum</name>
    <dbReference type="NCBI Taxonomy" id="2020948"/>
    <lineage>
        <taxon>Bacteria</taxon>
        <taxon>Bacillati</taxon>
        <taxon>Bacillota</taxon>
        <taxon>Clostridia</taxon>
        <taxon>Peptostreptococcales</taxon>
        <taxon>Peptostreptococcaceae</taxon>
        <taxon>Romboutsia</taxon>
    </lineage>
</organism>